<feature type="transmembrane region" description="Helical" evidence="2">
    <location>
        <begin position="168"/>
        <end position="186"/>
    </location>
</feature>
<dbReference type="Pfam" id="PF11992">
    <property type="entry name" value="TgpA_N"/>
    <property type="match status" value="1"/>
</dbReference>
<dbReference type="EMBL" id="BAABGP010000014">
    <property type="protein sequence ID" value="GAA4486265.1"/>
    <property type="molecule type" value="Genomic_DNA"/>
</dbReference>
<protein>
    <recommendedName>
        <fullName evidence="3">Transglutaminase-like domain-containing protein</fullName>
    </recommendedName>
</protein>
<dbReference type="InterPro" id="IPR021878">
    <property type="entry name" value="TgpA_N"/>
</dbReference>
<evidence type="ECO:0000256" key="1">
    <source>
        <dbReference type="SAM" id="MobiDB-lite"/>
    </source>
</evidence>
<evidence type="ECO:0000313" key="4">
    <source>
        <dbReference type="EMBL" id="GAA4486265.1"/>
    </source>
</evidence>
<feature type="compositionally biased region" description="Low complexity" evidence="1">
    <location>
        <begin position="570"/>
        <end position="595"/>
    </location>
</feature>
<feature type="transmembrane region" description="Helical" evidence="2">
    <location>
        <begin position="232"/>
        <end position="253"/>
    </location>
</feature>
<feature type="domain" description="Transglutaminase-like" evidence="3">
    <location>
        <begin position="483"/>
        <end position="559"/>
    </location>
</feature>
<dbReference type="SMART" id="SM00460">
    <property type="entry name" value="TGc"/>
    <property type="match status" value="1"/>
</dbReference>
<dbReference type="InterPro" id="IPR002931">
    <property type="entry name" value="Transglutaminase-like"/>
</dbReference>
<dbReference type="PANTHER" id="PTHR42736:SF1">
    <property type="entry name" value="PROTEIN-GLUTAMINE GAMMA-GLUTAMYLTRANSFERASE"/>
    <property type="match status" value="1"/>
</dbReference>
<dbReference type="InterPro" id="IPR052901">
    <property type="entry name" value="Bact_TGase-like"/>
</dbReference>
<keyword evidence="2" id="KW-0812">Transmembrane</keyword>
<keyword evidence="5" id="KW-1185">Reference proteome</keyword>
<comment type="caution">
    <text evidence="4">The sequence shown here is derived from an EMBL/GenBank/DDBJ whole genome shotgun (WGS) entry which is preliminary data.</text>
</comment>
<dbReference type="InterPro" id="IPR038765">
    <property type="entry name" value="Papain-like_cys_pep_sf"/>
</dbReference>
<sequence length="762" mass="77953">MPAPDHSAYGGPARERSGYSGPVAAAALCALGLLVAVWPLSAVVEPGAWSAGAAAAAGSVILTGLIVRLLTRRSPAWFTLPAVPIAQLLVGAVTITVFTSAQTGRGGLLLTPQALDRIGALLSTATEEIRAGVAPLAASPAVAVAVAVVTGLLALVLDLVLVALRGGLVAAVLLTAAGAVPSIIVHEDLNPVWFLALAVVIVLFLHVRFGPQGSGRPGAAGRATAPPIRTRAVTTVVVGAFSVVAALVVSPLLPLSASGIGAGGGTTTLSATLDLGQDLRRPSPTTALTLISDDGIAPYLRIATLSSFDGSQWQPDHPATAPLTQGLEAVTAPEGVATHSTHTTIRTTGIAGAWLPMPYQATAVRGVGGSWVAARENRTVVAANADAADQNYTTDTTTVVPTLAQIRDSTASGSDAPAALRALPKNMPAVIAADAESVAGGAGTDYDKLIALQTWFRAGFRYSLKTPVDEGFDGTNVQAVATFLSVREGYCVHFAGAFALMARSLGIPTRIVVGYLPGTSTDRRSDDGKVVFDVGTDQLHSWPEVYFQNIGWVPFEPTATRGVPTGFVDPTGTGSGPDATATPGATPQPTSTSAAKDPNRSDIPNAGAAGAAVSRFDPRPLLWAIAGVIVLLLIPAGLRAVQGARRMSRAARGDAVAAWDELRAILQDLGLPAPASESARARGARLVRDRGADPDAVAALVNAVERASYTRPGAPETGSDLRGALGTVRAGLRAHVSRRDRIRARLAPRSLLGDRMLATSTS</sequence>
<feature type="transmembrane region" description="Helical" evidence="2">
    <location>
        <begin position="77"/>
        <end position="101"/>
    </location>
</feature>
<feature type="transmembrane region" description="Helical" evidence="2">
    <location>
        <begin position="47"/>
        <end position="70"/>
    </location>
</feature>
<accession>A0ABP8PDN2</accession>
<reference evidence="5" key="1">
    <citation type="journal article" date="2019" name="Int. J. Syst. Evol. Microbiol.">
        <title>The Global Catalogue of Microorganisms (GCM) 10K type strain sequencing project: providing services to taxonomists for standard genome sequencing and annotation.</title>
        <authorList>
            <consortium name="The Broad Institute Genomics Platform"/>
            <consortium name="The Broad Institute Genome Sequencing Center for Infectious Disease"/>
            <person name="Wu L."/>
            <person name="Ma J."/>
        </authorList>
    </citation>
    <scope>NUCLEOTIDE SEQUENCE [LARGE SCALE GENOMIC DNA]</scope>
    <source>
        <strain evidence="5">JCM 17839</strain>
    </source>
</reference>
<dbReference type="Gene3D" id="3.10.620.30">
    <property type="match status" value="1"/>
</dbReference>
<feature type="transmembrane region" description="Helical" evidence="2">
    <location>
        <begin position="21"/>
        <end position="41"/>
    </location>
</feature>
<dbReference type="Proteomes" id="UP001500731">
    <property type="component" value="Unassembled WGS sequence"/>
</dbReference>
<keyword evidence="2" id="KW-1133">Transmembrane helix</keyword>
<feature type="region of interest" description="Disordered" evidence="1">
    <location>
        <begin position="563"/>
        <end position="606"/>
    </location>
</feature>
<dbReference type="Pfam" id="PF01841">
    <property type="entry name" value="Transglut_core"/>
    <property type="match status" value="1"/>
</dbReference>
<dbReference type="RefSeq" id="WP_345186897.1">
    <property type="nucleotide sequence ID" value="NZ_BAABGP010000014.1"/>
</dbReference>
<organism evidence="4 5">
    <name type="scientific">Microbacterium panaciterrae</name>
    <dbReference type="NCBI Taxonomy" id="985759"/>
    <lineage>
        <taxon>Bacteria</taxon>
        <taxon>Bacillati</taxon>
        <taxon>Actinomycetota</taxon>
        <taxon>Actinomycetes</taxon>
        <taxon>Micrococcales</taxon>
        <taxon>Microbacteriaceae</taxon>
        <taxon>Microbacterium</taxon>
    </lineage>
</organism>
<proteinExistence type="predicted"/>
<evidence type="ECO:0000313" key="5">
    <source>
        <dbReference type="Proteomes" id="UP001500731"/>
    </source>
</evidence>
<feature type="transmembrane region" description="Helical" evidence="2">
    <location>
        <begin position="621"/>
        <end position="641"/>
    </location>
</feature>
<feature type="transmembrane region" description="Helical" evidence="2">
    <location>
        <begin position="141"/>
        <end position="161"/>
    </location>
</feature>
<name>A0ABP8PDN2_9MICO</name>
<gene>
    <name evidence="4" type="ORF">GCM10023171_21900</name>
</gene>
<evidence type="ECO:0000256" key="2">
    <source>
        <dbReference type="SAM" id="Phobius"/>
    </source>
</evidence>
<keyword evidence="2" id="KW-0472">Membrane</keyword>
<dbReference type="PANTHER" id="PTHR42736">
    <property type="entry name" value="PROTEIN-GLUTAMINE GAMMA-GLUTAMYLTRANSFERASE"/>
    <property type="match status" value="1"/>
</dbReference>
<evidence type="ECO:0000259" key="3">
    <source>
        <dbReference type="SMART" id="SM00460"/>
    </source>
</evidence>
<dbReference type="SUPFAM" id="SSF54001">
    <property type="entry name" value="Cysteine proteinases"/>
    <property type="match status" value="1"/>
</dbReference>
<feature type="transmembrane region" description="Helical" evidence="2">
    <location>
        <begin position="192"/>
        <end position="211"/>
    </location>
</feature>